<protein>
    <submittedName>
        <fullName evidence="4">Replication initiator protein A</fullName>
    </submittedName>
</protein>
<evidence type="ECO:0000259" key="3">
    <source>
        <dbReference type="Pfam" id="PF19481"/>
    </source>
</evidence>
<evidence type="ECO:0000259" key="2">
    <source>
        <dbReference type="Pfam" id="PF06970"/>
    </source>
</evidence>
<keyword evidence="5" id="KW-1185">Reference proteome</keyword>
<reference evidence="4 5" key="1">
    <citation type="submission" date="2024-02" db="EMBL/GenBank/DDBJ databases">
        <title>Bacterial strain from lacustrine sediment.</title>
        <authorList>
            <person name="Petit C."/>
            <person name="Fadhlaoui K."/>
        </authorList>
    </citation>
    <scope>NUCLEOTIDE SEQUENCE [LARGE SCALE GENOMIC DNA]</scope>
    <source>
        <strain evidence="4 5">IPX-CK</strain>
    </source>
</reference>
<feature type="region of interest" description="Disordered" evidence="1">
    <location>
        <begin position="142"/>
        <end position="162"/>
    </location>
</feature>
<proteinExistence type="predicted"/>
<sequence>MLARKGERILFTNDLAFSYFVGDESEQFSFVKVPKLFFTDSRFEELSYGAKILYGLLLDRMSLSRKNKWLDESRRVYVIYTIDSITEDFRVSKTIAVRFMQELEKFGLIEKKRRPNQAAMIYVKNFILTNEEEEVLSDKMPEIQGCPESGSPESGSPENRNPEVQNLEVHNMEFPKTPQLQGSPKYGSPENGIPEVHNMESNKTNIDDDVNYISSSNNSREEDIRKIIQEKINYENIVASSQYDLEIVDLVVHCLANLFLLSKESHKIDNVQMPAEKVQQTIYAKLSERSFRQVLDNISANGSGTIYNMQNYVTTCFYKLQTVPKGSAKIQSDAFSFNGFKQHDYDFEELEKELLKIR</sequence>
<feature type="domain" description="Replication initiator A N-terminal" evidence="2">
    <location>
        <begin position="29"/>
        <end position="103"/>
    </location>
</feature>
<accession>A0ABZ3EQ54</accession>
<dbReference type="Proteomes" id="UP001451571">
    <property type="component" value="Chromosome"/>
</dbReference>
<gene>
    <name evidence="4" type="ORF">V6984_12330</name>
</gene>
<dbReference type="InterPro" id="IPR046059">
    <property type="entry name" value="DUF6017"/>
</dbReference>
<organism evidence="4 5">
    <name type="scientific">Kineothrix sedimenti</name>
    <dbReference type="NCBI Taxonomy" id="3123317"/>
    <lineage>
        <taxon>Bacteria</taxon>
        <taxon>Bacillati</taxon>
        <taxon>Bacillota</taxon>
        <taxon>Clostridia</taxon>
        <taxon>Lachnospirales</taxon>
        <taxon>Lachnospiraceae</taxon>
        <taxon>Kineothrix</taxon>
    </lineage>
</organism>
<evidence type="ECO:0000313" key="4">
    <source>
        <dbReference type="EMBL" id="XAH72317.1"/>
    </source>
</evidence>
<evidence type="ECO:0000256" key="1">
    <source>
        <dbReference type="SAM" id="MobiDB-lite"/>
    </source>
</evidence>
<dbReference type="Pfam" id="PF19481">
    <property type="entry name" value="DUF6017"/>
    <property type="match status" value="1"/>
</dbReference>
<feature type="domain" description="DUF6017" evidence="3">
    <location>
        <begin position="219"/>
        <end position="319"/>
    </location>
</feature>
<dbReference type="Pfam" id="PF06970">
    <property type="entry name" value="RepA_N"/>
    <property type="match status" value="1"/>
</dbReference>
<dbReference type="RefSeq" id="WP_342755935.1">
    <property type="nucleotide sequence ID" value="NZ_CP146256.1"/>
</dbReference>
<evidence type="ECO:0000313" key="5">
    <source>
        <dbReference type="Proteomes" id="UP001451571"/>
    </source>
</evidence>
<dbReference type="EMBL" id="CP146256">
    <property type="protein sequence ID" value="XAH72317.1"/>
    <property type="molecule type" value="Genomic_DNA"/>
</dbReference>
<dbReference type="InterPro" id="IPR010724">
    <property type="entry name" value="RepA_N"/>
</dbReference>
<name>A0ABZ3EQ54_9FIRM</name>
<feature type="compositionally biased region" description="Low complexity" evidence="1">
    <location>
        <begin position="145"/>
        <end position="158"/>
    </location>
</feature>